<dbReference type="GO" id="GO:0004252">
    <property type="term" value="F:serine-type endopeptidase activity"/>
    <property type="evidence" value="ECO:0007669"/>
    <property type="project" value="InterPro"/>
</dbReference>
<dbReference type="SUPFAM" id="SSF50494">
    <property type="entry name" value="Trypsin-like serine proteases"/>
    <property type="match status" value="1"/>
</dbReference>
<keyword evidence="3" id="KW-0378">Hydrolase</keyword>
<proteinExistence type="evidence at transcript level"/>
<dbReference type="PROSITE" id="PS00134">
    <property type="entry name" value="TRYPSIN_HIS"/>
    <property type="match status" value="1"/>
</dbReference>
<feature type="signal peptide" evidence="4">
    <location>
        <begin position="1"/>
        <end position="16"/>
    </location>
</feature>
<evidence type="ECO:0000256" key="3">
    <source>
        <dbReference type="RuleBase" id="RU363034"/>
    </source>
</evidence>
<dbReference type="InterPro" id="IPR001254">
    <property type="entry name" value="Trypsin_dom"/>
</dbReference>
<organism evidence="6">
    <name type="scientific">Abdopus aculeatus</name>
    <name type="common">Algae octopus</name>
    <name type="synonym">Octopus aculeatus</name>
    <dbReference type="NCBI Taxonomy" id="515833"/>
    <lineage>
        <taxon>Eukaryota</taxon>
        <taxon>Metazoa</taxon>
        <taxon>Spiralia</taxon>
        <taxon>Lophotrochozoa</taxon>
        <taxon>Mollusca</taxon>
        <taxon>Cephalopoda</taxon>
        <taxon>Coleoidea</taxon>
        <taxon>Octopodiformes</taxon>
        <taxon>Octopoda</taxon>
        <taxon>Incirrata</taxon>
        <taxon>Octopodidae</taxon>
        <taxon>Abdopus</taxon>
    </lineage>
</organism>
<name>R4FI00_ABDAC</name>
<dbReference type="FunFam" id="2.40.10.10:FF:000002">
    <property type="entry name" value="Transmembrane protease serine"/>
    <property type="match status" value="1"/>
</dbReference>
<dbReference type="PANTHER" id="PTHR24276:SF91">
    <property type="entry name" value="AT26814P-RELATED"/>
    <property type="match status" value="1"/>
</dbReference>
<dbReference type="GO" id="GO:0006508">
    <property type="term" value="P:proteolysis"/>
    <property type="evidence" value="ECO:0007669"/>
    <property type="project" value="UniProtKB-KW"/>
</dbReference>
<evidence type="ECO:0000256" key="4">
    <source>
        <dbReference type="SAM" id="SignalP"/>
    </source>
</evidence>
<dbReference type="AlphaFoldDB" id="R4FI00"/>
<dbReference type="PROSITE" id="PS50240">
    <property type="entry name" value="TRYPSIN_DOM"/>
    <property type="match status" value="1"/>
</dbReference>
<dbReference type="InterPro" id="IPR050430">
    <property type="entry name" value="Peptidase_S1"/>
</dbReference>
<evidence type="ECO:0000256" key="2">
    <source>
        <dbReference type="ARBA" id="ARBA00024195"/>
    </source>
</evidence>
<dbReference type="CDD" id="cd00190">
    <property type="entry name" value="Tryp_SPc"/>
    <property type="match status" value="1"/>
</dbReference>
<dbReference type="Pfam" id="PF00089">
    <property type="entry name" value="Trypsin"/>
    <property type="match status" value="1"/>
</dbReference>
<keyword evidence="3" id="KW-0720">Serine protease</keyword>
<dbReference type="InterPro" id="IPR043504">
    <property type="entry name" value="Peptidase_S1_PA_chymotrypsin"/>
</dbReference>
<feature type="domain" description="Peptidase S1" evidence="5">
    <location>
        <begin position="23"/>
        <end position="254"/>
    </location>
</feature>
<keyword evidence="1" id="KW-1015">Disulfide bond</keyword>
<dbReference type="PROSITE" id="PS00135">
    <property type="entry name" value="TRYPSIN_SER"/>
    <property type="match status" value="1"/>
</dbReference>
<dbReference type="EMBL" id="GAGI01000022">
    <property type="protein sequence ID" value="JAA74547.1"/>
    <property type="molecule type" value="mRNA"/>
</dbReference>
<feature type="chain" id="PRO_5004371881" evidence="4">
    <location>
        <begin position="17"/>
        <end position="255"/>
    </location>
</feature>
<reference evidence="6" key="1">
    <citation type="submission" date="2013-02" db="EMBL/GenBank/DDBJ databases">
        <title>Molecular phylogeny and evolution of the proteins encoded by coleoid (cuttlefish, octopus, squid) posterior venom glands.</title>
        <authorList>
            <person name="Fry B.G."/>
        </authorList>
    </citation>
    <scope>NUCLEOTIDE SEQUENCE</scope>
    <source>
        <tissue evidence="6">Posterior venom gland</tissue>
    </source>
</reference>
<dbReference type="InterPro" id="IPR033116">
    <property type="entry name" value="TRYPSIN_SER"/>
</dbReference>
<dbReference type="Gene3D" id="2.40.10.10">
    <property type="entry name" value="Trypsin-like serine proteases"/>
    <property type="match status" value="1"/>
</dbReference>
<dbReference type="InterPro" id="IPR018114">
    <property type="entry name" value="TRYPSIN_HIS"/>
</dbReference>
<keyword evidence="3" id="KW-0645">Protease</keyword>
<accession>R4FI00</accession>
<dbReference type="PRINTS" id="PR00722">
    <property type="entry name" value="CHYMOTRYPSIN"/>
</dbReference>
<protein>
    <submittedName>
        <fullName evidence="6">SP1-Abd-16</fullName>
    </submittedName>
</protein>
<sequence length="255" mass="28047">MFPFVSSFLTLVSVFAAPPRTQIVEGDPALFCEMPSLVFLKIYRTFLMGYRMCGGTLISPSYVVTAAHCLEGLIDYIEVNVGSLNKHETVQNVTSTINFRHENYTRSKYLIENDIGLLKLEKPVKNVECVSQMDMAAKDDVFDNKTCIIAGWGRLGLKESHSDVLQKAFVPVVPIDECRNKSSLAISDGFICAGDYIPGGASICKGDSGGPLICPHGNNMVLAGVISYGLDCSREASLFTSIAYYRDWIDNIMNE</sequence>
<evidence type="ECO:0000256" key="1">
    <source>
        <dbReference type="ARBA" id="ARBA00023157"/>
    </source>
</evidence>
<dbReference type="InterPro" id="IPR001314">
    <property type="entry name" value="Peptidase_S1A"/>
</dbReference>
<dbReference type="InterPro" id="IPR009003">
    <property type="entry name" value="Peptidase_S1_PA"/>
</dbReference>
<dbReference type="SMART" id="SM00020">
    <property type="entry name" value="Tryp_SPc"/>
    <property type="match status" value="1"/>
</dbReference>
<evidence type="ECO:0000259" key="5">
    <source>
        <dbReference type="PROSITE" id="PS50240"/>
    </source>
</evidence>
<comment type="similarity">
    <text evidence="2">Belongs to the peptidase S1 family. CLIP subfamily.</text>
</comment>
<evidence type="ECO:0000313" key="6">
    <source>
        <dbReference type="EMBL" id="JAA74547.1"/>
    </source>
</evidence>
<dbReference type="PANTHER" id="PTHR24276">
    <property type="entry name" value="POLYSERASE-RELATED"/>
    <property type="match status" value="1"/>
</dbReference>
<keyword evidence="4" id="KW-0732">Signal</keyword>